<dbReference type="Proteomes" id="UP001266305">
    <property type="component" value="Unassembled WGS sequence"/>
</dbReference>
<proteinExistence type="predicted"/>
<keyword evidence="3" id="KW-1185">Reference proteome</keyword>
<evidence type="ECO:0000313" key="2">
    <source>
        <dbReference type="EMBL" id="KAK2085066.1"/>
    </source>
</evidence>
<evidence type="ECO:0000256" key="1">
    <source>
        <dbReference type="SAM" id="MobiDB-lite"/>
    </source>
</evidence>
<dbReference type="EMBL" id="JASSZA010000021">
    <property type="protein sequence ID" value="KAK2085066.1"/>
    <property type="molecule type" value="Genomic_DNA"/>
</dbReference>
<name>A0ABQ9TJY4_SAGOE</name>
<protein>
    <submittedName>
        <fullName evidence="2">Uncharacterized protein</fullName>
    </submittedName>
</protein>
<evidence type="ECO:0000313" key="3">
    <source>
        <dbReference type="Proteomes" id="UP001266305"/>
    </source>
</evidence>
<sequence length="143" mass="15773">MSPPPPPTHQCPSEDPWDGVKEWPDSRTQPGVQEERREWAALQERSTVALQRHPQRSAAAAARPGCLLRAPWLPCGHCGRRTPGSQVLPSEEIPRDLSQQSADARDPRVSRPNLRDPESRPRGGATRSSRGPGGCRKAPRSRP</sequence>
<gene>
    <name evidence="2" type="ORF">P7K49_036366</name>
</gene>
<organism evidence="2 3">
    <name type="scientific">Saguinus oedipus</name>
    <name type="common">Cotton-top tamarin</name>
    <name type="synonym">Oedipomidas oedipus</name>
    <dbReference type="NCBI Taxonomy" id="9490"/>
    <lineage>
        <taxon>Eukaryota</taxon>
        <taxon>Metazoa</taxon>
        <taxon>Chordata</taxon>
        <taxon>Craniata</taxon>
        <taxon>Vertebrata</taxon>
        <taxon>Euteleostomi</taxon>
        <taxon>Mammalia</taxon>
        <taxon>Eutheria</taxon>
        <taxon>Euarchontoglires</taxon>
        <taxon>Primates</taxon>
        <taxon>Haplorrhini</taxon>
        <taxon>Platyrrhini</taxon>
        <taxon>Cebidae</taxon>
        <taxon>Callitrichinae</taxon>
        <taxon>Saguinus</taxon>
    </lineage>
</organism>
<feature type="region of interest" description="Disordered" evidence="1">
    <location>
        <begin position="77"/>
        <end position="143"/>
    </location>
</feature>
<accession>A0ABQ9TJY4</accession>
<comment type="caution">
    <text evidence="2">The sequence shown here is derived from an EMBL/GenBank/DDBJ whole genome shotgun (WGS) entry which is preliminary data.</text>
</comment>
<feature type="compositionally biased region" description="Basic and acidic residues" evidence="1">
    <location>
        <begin position="103"/>
        <end position="121"/>
    </location>
</feature>
<feature type="region of interest" description="Disordered" evidence="1">
    <location>
        <begin position="1"/>
        <end position="38"/>
    </location>
</feature>
<reference evidence="2 3" key="1">
    <citation type="submission" date="2023-05" db="EMBL/GenBank/DDBJ databases">
        <title>B98-5 Cell Line De Novo Hybrid Assembly: An Optical Mapping Approach.</title>
        <authorList>
            <person name="Kananen K."/>
            <person name="Auerbach J.A."/>
            <person name="Kautto E."/>
            <person name="Blachly J.S."/>
        </authorList>
    </citation>
    <scope>NUCLEOTIDE SEQUENCE [LARGE SCALE GENOMIC DNA]</scope>
    <source>
        <strain evidence="2">B95-8</strain>
        <tissue evidence="2">Cell line</tissue>
    </source>
</reference>